<keyword evidence="2" id="KW-0732">Signal</keyword>
<evidence type="ECO:0000256" key="1">
    <source>
        <dbReference type="SAM" id="MobiDB-lite"/>
    </source>
</evidence>
<evidence type="ECO:0000313" key="4">
    <source>
        <dbReference type="Proteomes" id="UP000178742"/>
    </source>
</evidence>
<reference evidence="3 4" key="1">
    <citation type="journal article" date="2016" name="Nat. Commun.">
        <title>Thousands of microbial genomes shed light on interconnected biogeochemical processes in an aquifer system.</title>
        <authorList>
            <person name="Anantharaman K."/>
            <person name="Brown C.T."/>
            <person name="Hug L.A."/>
            <person name="Sharon I."/>
            <person name="Castelle C.J."/>
            <person name="Probst A.J."/>
            <person name="Thomas B.C."/>
            <person name="Singh A."/>
            <person name="Wilkins M.J."/>
            <person name="Karaoz U."/>
            <person name="Brodie E.L."/>
            <person name="Williams K.H."/>
            <person name="Hubbard S.S."/>
            <person name="Banfield J.F."/>
        </authorList>
    </citation>
    <scope>NUCLEOTIDE SEQUENCE [LARGE SCALE GENOMIC DNA]</scope>
</reference>
<dbReference type="EMBL" id="MFPX01000004">
    <property type="protein sequence ID" value="OGH67343.1"/>
    <property type="molecule type" value="Genomic_DNA"/>
</dbReference>
<proteinExistence type="predicted"/>
<gene>
    <name evidence="3" type="ORF">A3B90_00610</name>
</gene>
<feature type="compositionally biased region" description="Low complexity" evidence="1">
    <location>
        <begin position="34"/>
        <end position="49"/>
    </location>
</feature>
<dbReference type="Proteomes" id="UP000178742">
    <property type="component" value="Unassembled WGS sequence"/>
</dbReference>
<organism evidence="3 4">
    <name type="scientific">Candidatus Magasanikbacteria bacterium RIFCSPHIGHO2_02_FULL_41_13</name>
    <dbReference type="NCBI Taxonomy" id="1798676"/>
    <lineage>
        <taxon>Bacteria</taxon>
        <taxon>Candidatus Magasanikiibacteriota</taxon>
    </lineage>
</organism>
<dbReference type="PROSITE" id="PS51257">
    <property type="entry name" value="PROKAR_LIPOPROTEIN"/>
    <property type="match status" value="1"/>
</dbReference>
<dbReference type="AlphaFoldDB" id="A0A1F6M716"/>
<accession>A0A1F6M716</accession>
<evidence type="ECO:0000313" key="3">
    <source>
        <dbReference type="EMBL" id="OGH67343.1"/>
    </source>
</evidence>
<name>A0A1F6M716_9BACT</name>
<feature type="signal peptide" evidence="2">
    <location>
        <begin position="1"/>
        <end position="24"/>
    </location>
</feature>
<feature type="region of interest" description="Disordered" evidence="1">
    <location>
        <begin position="25"/>
        <end position="49"/>
    </location>
</feature>
<evidence type="ECO:0008006" key="5">
    <source>
        <dbReference type="Google" id="ProtNLM"/>
    </source>
</evidence>
<sequence>MNQKSLILTVAGTLLLIGAGCSGATTNPQINTKPAETTSTTSIETATTSPIVATSTEATATPPSADSVTLTGKALGNGMVQFNWTIPEGAKNPRSFHIVRGQNENPTQPPSFWFKQDGTSRSAIWAKLAKGEQHFRVCTWETNKCEVYSNDILVDVK</sequence>
<comment type="caution">
    <text evidence="3">The sequence shown here is derived from an EMBL/GenBank/DDBJ whole genome shotgun (WGS) entry which is preliminary data.</text>
</comment>
<protein>
    <recommendedName>
        <fullName evidence="5">Fibronectin type-III domain-containing protein</fullName>
    </recommendedName>
</protein>
<feature type="chain" id="PRO_5009525578" description="Fibronectin type-III domain-containing protein" evidence="2">
    <location>
        <begin position="25"/>
        <end position="157"/>
    </location>
</feature>
<evidence type="ECO:0000256" key="2">
    <source>
        <dbReference type="SAM" id="SignalP"/>
    </source>
</evidence>